<evidence type="ECO:0000313" key="2">
    <source>
        <dbReference type="Proteomes" id="UP001335325"/>
    </source>
</evidence>
<protein>
    <submittedName>
        <fullName evidence="1">Uncharacterized protein</fullName>
    </submittedName>
</protein>
<dbReference type="EMBL" id="CP109134">
    <property type="protein sequence ID" value="WSD07324.1"/>
    <property type="molecule type" value="Genomic_DNA"/>
</dbReference>
<reference evidence="1 2" key="1">
    <citation type="submission" date="2022-10" db="EMBL/GenBank/DDBJ databases">
        <title>The complete genomes of actinobacterial strains from the NBC collection.</title>
        <authorList>
            <person name="Joergensen T.S."/>
            <person name="Alvarez Arevalo M."/>
            <person name="Sterndorff E.B."/>
            <person name="Faurdal D."/>
            <person name="Vuksanovic O."/>
            <person name="Mourched A.-S."/>
            <person name="Charusanti P."/>
            <person name="Shaw S."/>
            <person name="Blin K."/>
            <person name="Weber T."/>
        </authorList>
    </citation>
    <scope>NUCLEOTIDE SEQUENCE [LARGE SCALE GENOMIC DNA]</scope>
    <source>
        <strain evidence="1 2">NBC 01753</strain>
    </source>
</reference>
<dbReference type="GeneID" id="91544340"/>
<dbReference type="RefSeq" id="WP_326753379.1">
    <property type="nucleotide sequence ID" value="NZ_CP109134.1"/>
</dbReference>
<dbReference type="Proteomes" id="UP001335325">
    <property type="component" value="Chromosome"/>
</dbReference>
<proteinExistence type="predicted"/>
<evidence type="ECO:0000313" key="1">
    <source>
        <dbReference type="EMBL" id="WSD07324.1"/>
    </source>
</evidence>
<name>A0ABZ1GQ95_9ACTN</name>
<sequence length="43" mass="4334">MSSRTAVLVTLAAVAAAVAAQRTGLLARLGRGTTVRSVRPGAR</sequence>
<gene>
    <name evidence="1" type="ORF">OIE73_17190</name>
</gene>
<accession>A0ABZ1GQ95</accession>
<organism evidence="1 2">
    <name type="scientific">Streptomyces hirsutus</name>
    <dbReference type="NCBI Taxonomy" id="35620"/>
    <lineage>
        <taxon>Bacteria</taxon>
        <taxon>Bacillati</taxon>
        <taxon>Actinomycetota</taxon>
        <taxon>Actinomycetes</taxon>
        <taxon>Kitasatosporales</taxon>
        <taxon>Streptomycetaceae</taxon>
        <taxon>Streptomyces</taxon>
    </lineage>
</organism>
<keyword evidence="2" id="KW-1185">Reference proteome</keyword>